<reference evidence="1 2" key="1">
    <citation type="submission" date="2021-06" db="EMBL/GenBank/DDBJ databases">
        <authorList>
            <person name="Kallberg Y."/>
            <person name="Tangrot J."/>
            <person name="Rosling A."/>
        </authorList>
    </citation>
    <scope>NUCLEOTIDE SEQUENCE [LARGE SCALE GENOMIC DNA]</scope>
    <source>
        <strain evidence="1 2">120-4 pot B 10/14</strain>
    </source>
</reference>
<keyword evidence="2" id="KW-1185">Reference proteome</keyword>
<feature type="non-terminal residue" evidence="1">
    <location>
        <position position="80"/>
    </location>
</feature>
<name>A0ABN7W7E0_GIGMA</name>
<evidence type="ECO:0000313" key="2">
    <source>
        <dbReference type="Proteomes" id="UP000789901"/>
    </source>
</evidence>
<dbReference type="EMBL" id="CAJVQB010033715">
    <property type="protein sequence ID" value="CAG8820173.1"/>
    <property type="molecule type" value="Genomic_DNA"/>
</dbReference>
<sequence length="80" mass="9344">MQHHFIISCDHSGKVKIHKSFDSNKTEISIAKVSSIPKTKNGELVFSDIIILQEISLEWQWYLHNKVAQYIQNPKKCDLY</sequence>
<accession>A0ABN7W7E0</accession>
<dbReference type="Proteomes" id="UP000789901">
    <property type="component" value="Unassembled WGS sequence"/>
</dbReference>
<gene>
    <name evidence="1" type="ORF">GMARGA_LOCUS27504</name>
</gene>
<protein>
    <submittedName>
        <fullName evidence="1">16040_t:CDS:1</fullName>
    </submittedName>
</protein>
<comment type="caution">
    <text evidence="1">The sequence shown here is derived from an EMBL/GenBank/DDBJ whole genome shotgun (WGS) entry which is preliminary data.</text>
</comment>
<proteinExistence type="predicted"/>
<evidence type="ECO:0000313" key="1">
    <source>
        <dbReference type="EMBL" id="CAG8820173.1"/>
    </source>
</evidence>
<organism evidence="1 2">
    <name type="scientific">Gigaspora margarita</name>
    <dbReference type="NCBI Taxonomy" id="4874"/>
    <lineage>
        <taxon>Eukaryota</taxon>
        <taxon>Fungi</taxon>
        <taxon>Fungi incertae sedis</taxon>
        <taxon>Mucoromycota</taxon>
        <taxon>Glomeromycotina</taxon>
        <taxon>Glomeromycetes</taxon>
        <taxon>Diversisporales</taxon>
        <taxon>Gigasporaceae</taxon>
        <taxon>Gigaspora</taxon>
    </lineage>
</organism>